<dbReference type="InterPro" id="IPR018356">
    <property type="entry name" value="Tscrpt_reg_HTH_DeoR_CS"/>
</dbReference>
<keyword evidence="3" id="KW-0804">Transcription</keyword>
<dbReference type="SUPFAM" id="SSF46785">
    <property type="entry name" value="Winged helix' DNA-binding domain"/>
    <property type="match status" value="1"/>
</dbReference>
<dbReference type="InterPro" id="IPR037171">
    <property type="entry name" value="NagB/RpiA_transferase-like"/>
</dbReference>
<evidence type="ECO:0000313" key="5">
    <source>
        <dbReference type="EMBL" id="SEI46015.1"/>
    </source>
</evidence>
<organism evidence="5 6">
    <name type="scientific">Frateuria terrea</name>
    <dbReference type="NCBI Taxonomy" id="529704"/>
    <lineage>
        <taxon>Bacteria</taxon>
        <taxon>Pseudomonadati</taxon>
        <taxon>Pseudomonadota</taxon>
        <taxon>Gammaproteobacteria</taxon>
        <taxon>Lysobacterales</taxon>
        <taxon>Rhodanobacteraceae</taxon>
        <taxon>Frateuria</taxon>
    </lineage>
</organism>
<dbReference type="Pfam" id="PF08220">
    <property type="entry name" value="HTH_DeoR"/>
    <property type="match status" value="1"/>
</dbReference>
<dbReference type="STRING" id="529704.SAMN02927913_0697"/>
<dbReference type="PANTHER" id="PTHR30363">
    <property type="entry name" value="HTH-TYPE TRANSCRIPTIONAL REGULATOR SRLR-RELATED"/>
    <property type="match status" value="1"/>
</dbReference>
<dbReference type="SUPFAM" id="SSF100950">
    <property type="entry name" value="NagB/RpiA/CoA transferase-like"/>
    <property type="match status" value="1"/>
</dbReference>
<dbReference type="Pfam" id="PF00455">
    <property type="entry name" value="DeoRC"/>
    <property type="match status" value="1"/>
</dbReference>
<dbReference type="PROSITE" id="PS51000">
    <property type="entry name" value="HTH_DEOR_2"/>
    <property type="match status" value="1"/>
</dbReference>
<name>A0A1H6R338_9GAMM</name>
<dbReference type="OrthoDB" id="9814815at2"/>
<keyword evidence="1" id="KW-0805">Transcription regulation</keyword>
<dbReference type="InterPro" id="IPR014036">
    <property type="entry name" value="DeoR-like_C"/>
</dbReference>
<dbReference type="Gene3D" id="1.10.10.10">
    <property type="entry name" value="Winged helix-like DNA-binding domain superfamily/Winged helix DNA-binding domain"/>
    <property type="match status" value="1"/>
</dbReference>
<dbReference type="NCBIfam" id="NF040755">
    <property type="entry name" value="AgaR"/>
    <property type="match status" value="1"/>
</dbReference>
<proteinExistence type="predicted"/>
<dbReference type="Proteomes" id="UP000199420">
    <property type="component" value="Unassembled WGS sequence"/>
</dbReference>
<dbReference type="SMART" id="SM01134">
    <property type="entry name" value="DeoRC"/>
    <property type="match status" value="1"/>
</dbReference>
<dbReference type="AlphaFoldDB" id="A0A1H6R338"/>
<dbReference type="InterPro" id="IPR001034">
    <property type="entry name" value="DeoR_HTH"/>
</dbReference>
<reference evidence="5 6" key="1">
    <citation type="submission" date="2016-10" db="EMBL/GenBank/DDBJ databases">
        <authorList>
            <person name="de Groot N.N."/>
        </authorList>
    </citation>
    <scope>NUCLEOTIDE SEQUENCE [LARGE SCALE GENOMIC DNA]</scope>
    <source>
        <strain evidence="5 6">DSM 26515</strain>
    </source>
</reference>
<dbReference type="InterPro" id="IPR050313">
    <property type="entry name" value="Carb_Metab_HTH_regulators"/>
</dbReference>
<dbReference type="SMART" id="SM00420">
    <property type="entry name" value="HTH_DEOR"/>
    <property type="match status" value="1"/>
</dbReference>
<gene>
    <name evidence="5" type="ORF">SAMN04487997_0782</name>
</gene>
<dbReference type="Gene3D" id="3.40.50.1360">
    <property type="match status" value="1"/>
</dbReference>
<evidence type="ECO:0000256" key="2">
    <source>
        <dbReference type="ARBA" id="ARBA00023125"/>
    </source>
</evidence>
<accession>A0A1H6R338</accession>
<keyword evidence="6" id="KW-1185">Reference proteome</keyword>
<evidence type="ECO:0000259" key="4">
    <source>
        <dbReference type="PROSITE" id="PS51000"/>
    </source>
</evidence>
<dbReference type="InterPro" id="IPR036388">
    <property type="entry name" value="WH-like_DNA-bd_sf"/>
</dbReference>
<feature type="domain" description="HTH deoR-type" evidence="4">
    <location>
        <begin position="20"/>
        <end position="75"/>
    </location>
</feature>
<protein>
    <submittedName>
        <fullName evidence="5">Transcriptional regulator, DeoR family</fullName>
    </submittedName>
</protein>
<keyword evidence="2" id="KW-0238">DNA-binding</keyword>
<dbReference type="PRINTS" id="PR00037">
    <property type="entry name" value="HTHLACR"/>
</dbReference>
<evidence type="ECO:0000256" key="1">
    <source>
        <dbReference type="ARBA" id="ARBA00023015"/>
    </source>
</evidence>
<dbReference type="EMBL" id="FNYC01000001">
    <property type="protein sequence ID" value="SEI46015.1"/>
    <property type="molecule type" value="Genomic_DNA"/>
</dbReference>
<dbReference type="PANTHER" id="PTHR30363:SF44">
    <property type="entry name" value="AGA OPERON TRANSCRIPTIONAL REPRESSOR-RELATED"/>
    <property type="match status" value="1"/>
</dbReference>
<evidence type="ECO:0000313" key="6">
    <source>
        <dbReference type="Proteomes" id="UP000199420"/>
    </source>
</evidence>
<dbReference type="RefSeq" id="WP_091333634.1">
    <property type="nucleotide sequence ID" value="NZ_FNYC01000001.1"/>
</dbReference>
<evidence type="ECO:0000256" key="3">
    <source>
        <dbReference type="ARBA" id="ARBA00023163"/>
    </source>
</evidence>
<sequence>MSAGRKGAARKAAAPPKLLVEERRRLIVEQVEAKGRATVEELARRFDISAVTIRQDLEALARAGTITRSHGGAIPAGPAAQDTPLTIKETRHHAQKRRIGEAAAKLVQDGETIIIDSGSTTVEIARQLRQRRWNALTVITNALNIALELSGIAGVRVMMLGGLLRQTSYSLAGPDAEQALSRLSADRLFLGVDGLDPDVGVTTPDPLEASLNALMIRVSRQTVAVLDASKFGQRSLSVIAPLDSLDLIISDASLGTDYVQALETLGVRLQLV</sequence>
<dbReference type="GO" id="GO:0003677">
    <property type="term" value="F:DNA binding"/>
    <property type="evidence" value="ECO:0007669"/>
    <property type="project" value="UniProtKB-KW"/>
</dbReference>
<dbReference type="PROSITE" id="PS00894">
    <property type="entry name" value="HTH_DEOR_1"/>
    <property type="match status" value="1"/>
</dbReference>
<dbReference type="InterPro" id="IPR036390">
    <property type="entry name" value="WH_DNA-bd_sf"/>
</dbReference>
<dbReference type="InterPro" id="IPR047779">
    <property type="entry name" value="AgaR-like"/>
</dbReference>
<dbReference type="GO" id="GO:0003700">
    <property type="term" value="F:DNA-binding transcription factor activity"/>
    <property type="evidence" value="ECO:0007669"/>
    <property type="project" value="InterPro"/>
</dbReference>